<dbReference type="Pfam" id="PF13483">
    <property type="entry name" value="Lactamase_B_3"/>
    <property type="match status" value="1"/>
</dbReference>
<dbReference type="PANTHER" id="PTHR42967">
    <property type="entry name" value="METAL DEPENDENT HYDROLASE"/>
    <property type="match status" value="1"/>
</dbReference>
<dbReference type="EMBL" id="MHCN01000009">
    <property type="protein sequence ID" value="OGY22057.1"/>
    <property type="molecule type" value="Genomic_DNA"/>
</dbReference>
<dbReference type="PANTHER" id="PTHR42967:SF1">
    <property type="entry name" value="MBL FOLD METALLO-HYDROLASE"/>
    <property type="match status" value="1"/>
</dbReference>
<feature type="non-terminal residue" evidence="1">
    <location>
        <position position="180"/>
    </location>
</feature>
<dbReference type="Gene3D" id="3.60.15.10">
    <property type="entry name" value="Ribonuclease Z/Hydroxyacylglutathione hydrolase-like"/>
    <property type="match status" value="1"/>
</dbReference>
<proteinExistence type="predicted"/>
<evidence type="ECO:0008006" key="3">
    <source>
        <dbReference type="Google" id="ProtNLM"/>
    </source>
</evidence>
<dbReference type="STRING" id="1802591.A2113_02480"/>
<reference evidence="1 2" key="1">
    <citation type="journal article" date="2016" name="Nat. Commun.">
        <title>Thousands of microbial genomes shed light on interconnected biogeochemical processes in an aquifer system.</title>
        <authorList>
            <person name="Anantharaman K."/>
            <person name="Brown C.T."/>
            <person name="Hug L.A."/>
            <person name="Sharon I."/>
            <person name="Castelle C.J."/>
            <person name="Probst A.J."/>
            <person name="Thomas B.C."/>
            <person name="Singh A."/>
            <person name="Wilkins M.J."/>
            <person name="Karaoz U."/>
            <person name="Brodie E.L."/>
            <person name="Williams K.H."/>
            <person name="Hubbard S.S."/>
            <person name="Banfield J.F."/>
        </authorList>
    </citation>
    <scope>NUCLEOTIDE SEQUENCE [LARGE SCALE GENOMIC DNA]</scope>
</reference>
<evidence type="ECO:0000313" key="1">
    <source>
        <dbReference type="EMBL" id="OGY22057.1"/>
    </source>
</evidence>
<organism evidence="1 2">
    <name type="scientific">Candidatus Woykebacteria bacterium GWA1_44_8</name>
    <dbReference type="NCBI Taxonomy" id="1802591"/>
    <lineage>
        <taxon>Bacteria</taxon>
        <taxon>Candidatus Woykeibacteriota</taxon>
    </lineage>
</organism>
<dbReference type="InterPro" id="IPR036866">
    <property type="entry name" value="RibonucZ/Hydroxyglut_hydro"/>
</dbReference>
<dbReference type="SUPFAM" id="SSF56281">
    <property type="entry name" value="Metallo-hydrolase/oxidoreductase"/>
    <property type="match status" value="1"/>
</dbReference>
<protein>
    <recommendedName>
        <fullName evidence="3">Lactamase</fullName>
    </recommendedName>
</protein>
<evidence type="ECO:0000313" key="2">
    <source>
        <dbReference type="Proteomes" id="UP000176299"/>
    </source>
</evidence>
<name>A0A1G1W3W3_9BACT</name>
<dbReference type="AlphaFoldDB" id="A0A1G1W3W3"/>
<gene>
    <name evidence="1" type="ORF">A2113_02480</name>
</gene>
<accession>A0A1G1W3W3</accession>
<comment type="caution">
    <text evidence="1">The sequence shown here is derived from an EMBL/GenBank/DDBJ whole genome shotgun (WGS) entry which is preliminary data.</text>
</comment>
<sequence>MDITFLGHASFKLKGKHTGVITDPYDPSIGLKYPRAEADIVTVSHDHHDHSAVSQVGGEPFVVGGPGEYEIKGVRIVGVPSFHDEKKGTIRGKNTIYNIQTDNLFICHLGDLGQSELVSEQLEAIGQVDILLIPVGGVYTIDAQGAAKIAASLEPKIVIPMHYADPGSNLKLEPVDKFLK</sequence>
<dbReference type="Proteomes" id="UP000176299">
    <property type="component" value="Unassembled WGS sequence"/>
</dbReference>